<feature type="transmembrane region" description="Helical" evidence="1">
    <location>
        <begin position="63"/>
        <end position="81"/>
    </location>
</feature>
<accession>A0A6J6M7V3</accession>
<organism evidence="2">
    <name type="scientific">freshwater metagenome</name>
    <dbReference type="NCBI Taxonomy" id="449393"/>
    <lineage>
        <taxon>unclassified sequences</taxon>
        <taxon>metagenomes</taxon>
        <taxon>ecological metagenomes</taxon>
    </lineage>
</organism>
<evidence type="ECO:0000313" key="2">
    <source>
        <dbReference type="EMBL" id="CAB4669088.1"/>
    </source>
</evidence>
<protein>
    <submittedName>
        <fullName evidence="2">Unannotated protein</fullName>
    </submittedName>
</protein>
<reference evidence="2" key="1">
    <citation type="submission" date="2020-05" db="EMBL/GenBank/DDBJ databases">
        <authorList>
            <person name="Chiriac C."/>
            <person name="Salcher M."/>
            <person name="Ghai R."/>
            <person name="Kavagutti S V."/>
        </authorList>
    </citation>
    <scope>NUCLEOTIDE SEQUENCE</scope>
</reference>
<keyword evidence="1" id="KW-1133">Transmembrane helix</keyword>
<feature type="transmembrane region" description="Helical" evidence="1">
    <location>
        <begin position="25"/>
        <end position="43"/>
    </location>
</feature>
<name>A0A6J6M7V3_9ZZZZ</name>
<evidence type="ECO:0000256" key="1">
    <source>
        <dbReference type="SAM" id="Phobius"/>
    </source>
</evidence>
<sequence>MESVPNLATRVTAEAARRDRDSIRAILRIALAAVAVAELFIAIPDLFLGHSPGDQHHHAHITRHLGAFVCAYAVGLLVVALRPAKARAFVPMTVALALAMLGGAVADVRRGEALALKEVQHGLEILGMVLVWLLASRPLWARSPKATSAGADPFASNIDPDGPQITLIHPSPDL</sequence>
<keyword evidence="1" id="KW-0472">Membrane</keyword>
<feature type="transmembrane region" description="Helical" evidence="1">
    <location>
        <begin position="88"/>
        <end position="106"/>
    </location>
</feature>
<proteinExistence type="predicted"/>
<dbReference type="EMBL" id="CAEZWM010000206">
    <property type="protein sequence ID" value="CAB4669088.1"/>
    <property type="molecule type" value="Genomic_DNA"/>
</dbReference>
<keyword evidence="1" id="KW-0812">Transmembrane</keyword>
<dbReference type="AlphaFoldDB" id="A0A6J6M7V3"/>
<gene>
    <name evidence="2" type="ORF">UFOPK2242_01355</name>
</gene>